<dbReference type="AlphaFoldDB" id="A0A7C3CTM7"/>
<evidence type="ECO:0000313" key="1">
    <source>
        <dbReference type="EMBL" id="HFC98714.1"/>
    </source>
</evidence>
<proteinExistence type="predicted"/>
<gene>
    <name evidence="1" type="ORF">ENJ40_09730</name>
</gene>
<reference evidence="1" key="1">
    <citation type="journal article" date="2020" name="mSystems">
        <title>Genome- and Community-Level Interaction Insights into Carbon Utilization and Element Cycling Functions of Hydrothermarchaeota in Hydrothermal Sediment.</title>
        <authorList>
            <person name="Zhou Z."/>
            <person name="Liu Y."/>
            <person name="Xu W."/>
            <person name="Pan J."/>
            <person name="Luo Z.H."/>
            <person name="Li M."/>
        </authorList>
    </citation>
    <scope>NUCLEOTIDE SEQUENCE [LARGE SCALE GENOMIC DNA]</scope>
    <source>
        <strain evidence="1">HyVt-483</strain>
    </source>
</reference>
<dbReference type="EMBL" id="DRMH01000134">
    <property type="protein sequence ID" value="HFC98714.1"/>
    <property type="molecule type" value="Genomic_DNA"/>
</dbReference>
<name>A0A7C3CTM7_9BACT</name>
<sequence length="91" mass="10367">MKMMERRWLKCRKIGEGLFPSEIAVLGRTVEGKEFTLFADESILKPLGNDEMGLQVTLLDSQGDEAVVVLPDFPFEMNRIIRVKRSELLPS</sequence>
<accession>A0A7C3CTM7</accession>
<organism evidence="1">
    <name type="scientific">Thermosulfurimonas dismutans</name>
    <dbReference type="NCBI Taxonomy" id="999894"/>
    <lineage>
        <taxon>Bacteria</taxon>
        <taxon>Pseudomonadati</taxon>
        <taxon>Thermodesulfobacteriota</taxon>
        <taxon>Thermodesulfobacteria</taxon>
        <taxon>Thermodesulfobacteriales</taxon>
        <taxon>Thermodesulfobacteriaceae</taxon>
        <taxon>Thermosulfurimonas</taxon>
    </lineage>
</organism>
<comment type="caution">
    <text evidence="1">The sequence shown here is derived from an EMBL/GenBank/DDBJ whole genome shotgun (WGS) entry which is preliminary data.</text>
</comment>
<dbReference type="Proteomes" id="UP000886043">
    <property type="component" value="Unassembled WGS sequence"/>
</dbReference>
<protein>
    <submittedName>
        <fullName evidence="1">Uncharacterized protein</fullName>
    </submittedName>
</protein>